<proteinExistence type="predicted"/>
<evidence type="ECO:0000313" key="2">
    <source>
        <dbReference type="Proteomes" id="UP000217790"/>
    </source>
</evidence>
<accession>A0A2H3C7V5</accession>
<sequence length="376" mass="43202">MVNSLEVIPQELRDKIVDFCAVVDLPSLRATCTTFHLRSTIRLFEEVIVIRHRMSRSQHTPAKSTAFFFQHPFLQVFPQHLIFQDGEFDVERVELLMQMLENVTDIRLENCTFIVPGRLMCRWPQACRLSVCGCAVDSLSMQKLLLSIYRLQYLVILACTFCDVPQTIVFPLTLMSCILDLDGDLGEAREFVGQWGIRALSWHSLSFRAKVPSIIEEMITWVFSLCASLEELHICTQSRGAHWHTVVPLVGCHKLRGLGISCAEHNVDTMTATLTTLPEVRLESLCLNLHLVNQPTFPGDVTQVEFRALDRVIENLFQAGRLRYVYLAFHFYGVQVIPDEEVYLLYAEQHAHCFPMLSSRRRKEQEIVIRTHTGHL</sequence>
<reference evidence="2" key="1">
    <citation type="journal article" date="2017" name="Nat. Ecol. Evol.">
        <title>Genome expansion and lineage-specific genetic innovations in the forest pathogenic fungi Armillaria.</title>
        <authorList>
            <person name="Sipos G."/>
            <person name="Prasanna A.N."/>
            <person name="Walter M.C."/>
            <person name="O'Connor E."/>
            <person name="Balint B."/>
            <person name="Krizsan K."/>
            <person name="Kiss B."/>
            <person name="Hess J."/>
            <person name="Varga T."/>
            <person name="Slot J."/>
            <person name="Riley R."/>
            <person name="Boka B."/>
            <person name="Rigling D."/>
            <person name="Barry K."/>
            <person name="Lee J."/>
            <person name="Mihaltcheva S."/>
            <person name="LaButti K."/>
            <person name="Lipzen A."/>
            <person name="Waldron R."/>
            <person name="Moloney N.M."/>
            <person name="Sperisen C."/>
            <person name="Kredics L."/>
            <person name="Vagvoelgyi C."/>
            <person name="Patrignani A."/>
            <person name="Fitzpatrick D."/>
            <person name="Nagy I."/>
            <person name="Doyle S."/>
            <person name="Anderson J.B."/>
            <person name="Grigoriev I.V."/>
            <person name="Gueldener U."/>
            <person name="Muensterkoetter M."/>
            <person name="Nagy L.G."/>
        </authorList>
    </citation>
    <scope>NUCLEOTIDE SEQUENCE [LARGE SCALE GENOMIC DNA]</scope>
    <source>
        <strain evidence="2">Ar21-2</strain>
    </source>
</reference>
<dbReference type="Proteomes" id="UP000217790">
    <property type="component" value="Unassembled WGS sequence"/>
</dbReference>
<dbReference type="EMBL" id="KZ293810">
    <property type="protein sequence ID" value="PBK79139.1"/>
    <property type="molecule type" value="Genomic_DNA"/>
</dbReference>
<evidence type="ECO:0008006" key="3">
    <source>
        <dbReference type="Google" id="ProtNLM"/>
    </source>
</evidence>
<dbReference type="SUPFAM" id="SSF52047">
    <property type="entry name" value="RNI-like"/>
    <property type="match status" value="1"/>
</dbReference>
<dbReference type="InParanoid" id="A0A2H3C7V5"/>
<organism evidence="1 2">
    <name type="scientific">Armillaria gallica</name>
    <name type="common">Bulbous honey fungus</name>
    <name type="synonym">Armillaria bulbosa</name>
    <dbReference type="NCBI Taxonomy" id="47427"/>
    <lineage>
        <taxon>Eukaryota</taxon>
        <taxon>Fungi</taxon>
        <taxon>Dikarya</taxon>
        <taxon>Basidiomycota</taxon>
        <taxon>Agaricomycotina</taxon>
        <taxon>Agaricomycetes</taxon>
        <taxon>Agaricomycetidae</taxon>
        <taxon>Agaricales</taxon>
        <taxon>Marasmiineae</taxon>
        <taxon>Physalacriaceae</taxon>
        <taxon>Armillaria</taxon>
    </lineage>
</organism>
<keyword evidence="2" id="KW-1185">Reference proteome</keyword>
<evidence type="ECO:0000313" key="1">
    <source>
        <dbReference type="EMBL" id="PBK79139.1"/>
    </source>
</evidence>
<name>A0A2H3C7V5_ARMGA</name>
<dbReference type="OMA" id="ELHICTQ"/>
<dbReference type="AlphaFoldDB" id="A0A2H3C7V5"/>
<dbReference type="OrthoDB" id="2894493at2759"/>
<gene>
    <name evidence="1" type="ORF">ARMGADRAFT_1093406</name>
</gene>
<protein>
    <recommendedName>
        <fullName evidence="3">F-box domain-containing protein</fullName>
    </recommendedName>
</protein>